<accession>A0A7C9IUL0</accession>
<dbReference type="Proteomes" id="UP000480570">
    <property type="component" value="Unassembled WGS sequence"/>
</dbReference>
<name>A0A7C9IUL0_9LACO</name>
<comment type="caution">
    <text evidence="1">The sequence shown here is derived from an EMBL/GenBank/DDBJ whole genome shotgun (WGS) entry which is preliminary data.</text>
</comment>
<organism evidence="1 2">
    <name type="scientific">Furfurilactobacillus rossiae</name>
    <dbReference type="NCBI Taxonomy" id="231049"/>
    <lineage>
        <taxon>Bacteria</taxon>
        <taxon>Bacillati</taxon>
        <taxon>Bacillota</taxon>
        <taxon>Bacilli</taxon>
        <taxon>Lactobacillales</taxon>
        <taxon>Lactobacillaceae</taxon>
        <taxon>Furfurilactobacillus</taxon>
    </lineage>
</organism>
<sequence>MNDLERIEDMYPDLRFWGVEVNNPAYHGHIEGKDVYINVLQNDLDWLKTALHEASHYENDTGDLSNVRYMATLRAEKWAMFEAQEKYKTMFK</sequence>
<protein>
    <recommendedName>
        <fullName evidence="3">ImmA/IrrE family metallo-endopeptidase</fullName>
    </recommendedName>
</protein>
<evidence type="ECO:0000313" key="1">
    <source>
        <dbReference type="EMBL" id="MYV04422.1"/>
    </source>
</evidence>
<evidence type="ECO:0008006" key="3">
    <source>
        <dbReference type="Google" id="ProtNLM"/>
    </source>
</evidence>
<dbReference type="AlphaFoldDB" id="A0A7C9IUL0"/>
<proteinExistence type="predicted"/>
<dbReference type="EMBL" id="WEZT01000002">
    <property type="protein sequence ID" value="MYV04422.1"/>
    <property type="molecule type" value="Genomic_DNA"/>
</dbReference>
<reference evidence="1 2" key="1">
    <citation type="journal article" date="2019" name="Appl. Environ. Microbiol.">
        <title>Genetic determinants of hydroxycinnamic acid metabolism in heterofermentative lactobacilli.</title>
        <authorList>
            <person name="Gaur G."/>
            <person name="Oh J.H."/>
            <person name="Filannino P."/>
            <person name="Gobbetti M."/>
            <person name="van Pijkeren J.P."/>
            <person name="Ganzle M.G."/>
        </authorList>
    </citation>
    <scope>NUCLEOTIDE SEQUENCE [LARGE SCALE GENOMIC DNA]</scope>
    <source>
        <strain evidence="1 2">FUA3583</strain>
    </source>
</reference>
<dbReference type="RefSeq" id="WP_161000790.1">
    <property type="nucleotide sequence ID" value="NZ_CP185253.1"/>
</dbReference>
<evidence type="ECO:0000313" key="2">
    <source>
        <dbReference type="Proteomes" id="UP000480570"/>
    </source>
</evidence>
<gene>
    <name evidence="1" type="ORF">GB992_00655</name>
</gene>